<dbReference type="Gramene" id="ERN13044">
    <property type="protein sequence ID" value="ERN13044"/>
    <property type="gene ID" value="AMTR_s00040p00118620"/>
</dbReference>
<dbReference type="HOGENOM" id="CLU_035664_7_1_1"/>
<evidence type="ECO:0000256" key="1">
    <source>
        <dbReference type="ARBA" id="ARBA00023015"/>
    </source>
</evidence>
<feature type="region of interest" description="Disordered" evidence="5">
    <location>
        <begin position="183"/>
        <end position="227"/>
    </location>
</feature>
<organism evidence="7 8">
    <name type="scientific">Amborella trichopoda</name>
    <dbReference type="NCBI Taxonomy" id="13333"/>
    <lineage>
        <taxon>Eukaryota</taxon>
        <taxon>Viridiplantae</taxon>
        <taxon>Streptophyta</taxon>
        <taxon>Embryophyta</taxon>
        <taxon>Tracheophyta</taxon>
        <taxon>Spermatophyta</taxon>
        <taxon>Magnoliopsida</taxon>
        <taxon>Amborellales</taxon>
        <taxon>Amborellaceae</taxon>
        <taxon>Amborella</taxon>
    </lineage>
</organism>
<dbReference type="InterPro" id="IPR003441">
    <property type="entry name" value="NAC-dom"/>
</dbReference>
<dbReference type="InterPro" id="IPR036093">
    <property type="entry name" value="NAC_dom_sf"/>
</dbReference>
<dbReference type="PANTHER" id="PTHR31744">
    <property type="entry name" value="PROTEIN CUP-SHAPED COTYLEDON 2-RELATED"/>
    <property type="match status" value="1"/>
</dbReference>
<feature type="domain" description="NAC" evidence="6">
    <location>
        <begin position="5"/>
        <end position="173"/>
    </location>
</feature>
<dbReference type="OMA" id="NYEGICG"/>
<keyword evidence="2" id="KW-0238">DNA-binding</keyword>
<dbReference type="eggNOG" id="ENOG502QQPM">
    <property type="taxonomic scope" value="Eukaryota"/>
</dbReference>
<dbReference type="PROSITE" id="PS51005">
    <property type="entry name" value="NAC"/>
    <property type="match status" value="1"/>
</dbReference>
<name>W1PYA4_AMBTC</name>
<proteinExistence type="predicted"/>
<feature type="compositionally biased region" description="Polar residues" evidence="5">
    <location>
        <begin position="197"/>
        <end position="212"/>
    </location>
</feature>
<evidence type="ECO:0000256" key="2">
    <source>
        <dbReference type="ARBA" id="ARBA00023125"/>
    </source>
</evidence>
<dbReference type="Pfam" id="PF02365">
    <property type="entry name" value="NAM"/>
    <property type="match status" value="1"/>
</dbReference>
<evidence type="ECO:0000256" key="3">
    <source>
        <dbReference type="ARBA" id="ARBA00023163"/>
    </source>
</evidence>
<keyword evidence="3" id="KW-0804">Transcription</keyword>
<evidence type="ECO:0000313" key="7">
    <source>
        <dbReference type="EMBL" id="ERN13044.1"/>
    </source>
</evidence>
<protein>
    <recommendedName>
        <fullName evidence="6">NAC domain-containing protein</fullName>
    </recommendedName>
</protein>
<evidence type="ECO:0000313" key="8">
    <source>
        <dbReference type="Proteomes" id="UP000017836"/>
    </source>
</evidence>
<dbReference type="EMBL" id="KI392591">
    <property type="protein sequence ID" value="ERN13044.1"/>
    <property type="molecule type" value="Genomic_DNA"/>
</dbReference>
<evidence type="ECO:0000259" key="6">
    <source>
        <dbReference type="PROSITE" id="PS51005"/>
    </source>
</evidence>
<dbReference type="GO" id="GO:0003677">
    <property type="term" value="F:DNA binding"/>
    <property type="evidence" value="ECO:0007669"/>
    <property type="project" value="UniProtKB-KW"/>
</dbReference>
<accession>W1PYA4</accession>
<keyword evidence="8" id="KW-1185">Reference proteome</keyword>
<dbReference type="SUPFAM" id="SSF101941">
    <property type="entry name" value="NAC domain"/>
    <property type="match status" value="1"/>
</dbReference>
<evidence type="ECO:0000256" key="4">
    <source>
        <dbReference type="ARBA" id="ARBA00023242"/>
    </source>
</evidence>
<dbReference type="AlphaFoldDB" id="W1PYA4"/>
<reference evidence="8" key="1">
    <citation type="journal article" date="2013" name="Science">
        <title>The Amborella genome and the evolution of flowering plants.</title>
        <authorList>
            <consortium name="Amborella Genome Project"/>
        </authorList>
    </citation>
    <scope>NUCLEOTIDE SEQUENCE [LARGE SCALE GENOMIC DNA]</scope>
</reference>
<sequence>MQGGIPIGYRFYPTEEELLSFYLKNKLDGNREAEIHRFIPLVDIYSYDPWQLPAMAGEANIGDGEQWFFFVQMQKREKQGGRPNRIAPSGYWKATGTPGYVYSSNNGVIGLRKSLVFYTGRAPYGRKTKWKMNEYKLRIVETNGDDVASSSSSHGVTTFEVLREMSLCRIYVKSGVLRQFDRRPPVIPGIQEPGPGPSSSARTENPNQQPTYEMSDDNVSEGLNLDNRDEVATWDPMADDFAYWEMLDNEIVNLESWNSI</sequence>
<dbReference type="PANTHER" id="PTHR31744:SF220">
    <property type="entry name" value="LOW QUALITY PROTEIN: NAC DOMAIN-CONTAINING PROTEIN 90-LIKE"/>
    <property type="match status" value="1"/>
</dbReference>
<keyword evidence="4" id="KW-0539">Nucleus</keyword>
<gene>
    <name evidence="7" type="ORF">AMTR_s00040p00118620</name>
</gene>
<evidence type="ECO:0000256" key="5">
    <source>
        <dbReference type="SAM" id="MobiDB-lite"/>
    </source>
</evidence>
<dbReference type="GO" id="GO:0006355">
    <property type="term" value="P:regulation of DNA-templated transcription"/>
    <property type="evidence" value="ECO:0007669"/>
    <property type="project" value="InterPro"/>
</dbReference>
<dbReference type="Proteomes" id="UP000017836">
    <property type="component" value="Unassembled WGS sequence"/>
</dbReference>
<keyword evidence="1" id="KW-0805">Transcription regulation</keyword>
<dbReference type="Gene3D" id="2.170.150.80">
    <property type="entry name" value="NAC domain"/>
    <property type="match status" value="1"/>
</dbReference>